<dbReference type="InterPro" id="IPR024079">
    <property type="entry name" value="MetalloPept_cat_dom_sf"/>
</dbReference>
<dbReference type="AlphaFoldDB" id="A0A443SA97"/>
<dbReference type="Pfam" id="PF01431">
    <property type="entry name" value="Peptidase_M13"/>
    <property type="match status" value="1"/>
</dbReference>
<dbReference type="Gene3D" id="3.40.390.10">
    <property type="entry name" value="Collagenase (Catalytic Domain)"/>
    <property type="match status" value="1"/>
</dbReference>
<feature type="domain" description="Peptidase M13 C-terminal" evidence="1">
    <location>
        <begin position="1"/>
        <end position="93"/>
    </location>
</feature>
<dbReference type="GO" id="GO:0004222">
    <property type="term" value="F:metalloendopeptidase activity"/>
    <property type="evidence" value="ECO:0007669"/>
    <property type="project" value="InterPro"/>
</dbReference>
<evidence type="ECO:0000313" key="2">
    <source>
        <dbReference type="EMBL" id="RWS24404.1"/>
    </source>
</evidence>
<sequence length="101" mass="11499">MTAGENIADNGAIFQAFSKLPHPMSKYTKDQLFYIAFANTYCNNDSPGFLRFLLKHDTHSPFYARVTVPLQNSEQFAEAFKCKKGSQMNPTKKLLISCRKE</sequence>
<proteinExistence type="predicted"/>
<name>A0A443SA97_9ACAR</name>
<accession>A0A443SA97</accession>
<dbReference type="EMBL" id="NCKV01004916">
    <property type="protein sequence ID" value="RWS24404.1"/>
    <property type="molecule type" value="Genomic_DNA"/>
</dbReference>
<dbReference type="PANTHER" id="PTHR11733:SF237">
    <property type="entry name" value="NEPRILYSIN-LIKE 4"/>
    <property type="match status" value="1"/>
</dbReference>
<dbReference type="OrthoDB" id="6475849at2759"/>
<dbReference type="VEuPathDB" id="VectorBase:LDEU007635"/>
<dbReference type="Proteomes" id="UP000288716">
    <property type="component" value="Unassembled WGS sequence"/>
</dbReference>
<organism evidence="2 3">
    <name type="scientific">Leptotrombidium deliense</name>
    <dbReference type="NCBI Taxonomy" id="299467"/>
    <lineage>
        <taxon>Eukaryota</taxon>
        <taxon>Metazoa</taxon>
        <taxon>Ecdysozoa</taxon>
        <taxon>Arthropoda</taxon>
        <taxon>Chelicerata</taxon>
        <taxon>Arachnida</taxon>
        <taxon>Acari</taxon>
        <taxon>Acariformes</taxon>
        <taxon>Trombidiformes</taxon>
        <taxon>Prostigmata</taxon>
        <taxon>Anystina</taxon>
        <taxon>Parasitengona</taxon>
        <taxon>Trombiculoidea</taxon>
        <taxon>Trombiculidae</taxon>
        <taxon>Leptotrombidium</taxon>
    </lineage>
</organism>
<protein>
    <submittedName>
        <fullName evidence="2">Neprilysin-4-like protein</fullName>
    </submittedName>
</protein>
<dbReference type="InterPro" id="IPR000718">
    <property type="entry name" value="Peptidase_M13"/>
</dbReference>
<gene>
    <name evidence="2" type="ORF">B4U80_10896</name>
</gene>
<dbReference type="SUPFAM" id="SSF55486">
    <property type="entry name" value="Metalloproteases ('zincins'), catalytic domain"/>
    <property type="match status" value="1"/>
</dbReference>
<keyword evidence="3" id="KW-1185">Reference proteome</keyword>
<dbReference type="PANTHER" id="PTHR11733">
    <property type="entry name" value="ZINC METALLOPROTEASE FAMILY M13 NEPRILYSIN-RELATED"/>
    <property type="match status" value="1"/>
</dbReference>
<comment type="caution">
    <text evidence="2">The sequence shown here is derived from an EMBL/GenBank/DDBJ whole genome shotgun (WGS) entry which is preliminary data.</text>
</comment>
<dbReference type="PROSITE" id="PS51885">
    <property type="entry name" value="NEPRILYSIN"/>
    <property type="match status" value="1"/>
</dbReference>
<dbReference type="InterPro" id="IPR018497">
    <property type="entry name" value="Peptidase_M13_C"/>
</dbReference>
<dbReference type="GO" id="GO:0005886">
    <property type="term" value="C:plasma membrane"/>
    <property type="evidence" value="ECO:0007669"/>
    <property type="project" value="TreeGrafter"/>
</dbReference>
<evidence type="ECO:0000313" key="3">
    <source>
        <dbReference type="Proteomes" id="UP000288716"/>
    </source>
</evidence>
<evidence type="ECO:0000259" key="1">
    <source>
        <dbReference type="Pfam" id="PF01431"/>
    </source>
</evidence>
<dbReference type="GO" id="GO:0016485">
    <property type="term" value="P:protein processing"/>
    <property type="evidence" value="ECO:0007669"/>
    <property type="project" value="TreeGrafter"/>
</dbReference>
<reference evidence="2 3" key="1">
    <citation type="journal article" date="2018" name="Gigascience">
        <title>Genomes of trombidid mites reveal novel predicted allergens and laterally-transferred genes associated with secondary metabolism.</title>
        <authorList>
            <person name="Dong X."/>
            <person name="Chaisiri K."/>
            <person name="Xia D."/>
            <person name="Armstrong S.D."/>
            <person name="Fang Y."/>
            <person name="Donnelly M.J."/>
            <person name="Kadowaki T."/>
            <person name="McGarry J.W."/>
            <person name="Darby A.C."/>
            <person name="Makepeace B.L."/>
        </authorList>
    </citation>
    <scope>NUCLEOTIDE SEQUENCE [LARGE SCALE GENOMIC DNA]</scope>
    <source>
        <strain evidence="2">UoL-UT</strain>
    </source>
</reference>